<organism evidence="3 4">
    <name type="scientific">Roseateles agri</name>
    <dbReference type="NCBI Taxonomy" id="3098619"/>
    <lineage>
        <taxon>Bacteria</taxon>
        <taxon>Pseudomonadati</taxon>
        <taxon>Pseudomonadota</taxon>
        <taxon>Betaproteobacteria</taxon>
        <taxon>Burkholderiales</taxon>
        <taxon>Sphaerotilaceae</taxon>
        <taxon>Roseateles</taxon>
    </lineage>
</organism>
<comment type="caution">
    <text evidence="3">The sequence shown here is derived from an EMBL/GenBank/DDBJ whole genome shotgun (WGS) entry which is preliminary data.</text>
</comment>
<feature type="compositionally biased region" description="Pro residues" evidence="1">
    <location>
        <begin position="221"/>
        <end position="231"/>
    </location>
</feature>
<feature type="compositionally biased region" description="Low complexity" evidence="1">
    <location>
        <begin position="210"/>
        <end position="220"/>
    </location>
</feature>
<name>A0ABU5DDL0_9BURK</name>
<reference evidence="3 4" key="1">
    <citation type="submission" date="2023-11" db="EMBL/GenBank/DDBJ databases">
        <title>Paucibacter sp. nov., isolated from fresh soil in Korea.</title>
        <authorList>
            <person name="Le N.T.T."/>
        </authorList>
    </citation>
    <scope>NUCLEOTIDE SEQUENCE [LARGE SCALE GENOMIC DNA]</scope>
    <source>
        <strain evidence="3 4">R3-3</strain>
    </source>
</reference>
<dbReference type="EMBL" id="JAXCLA010000002">
    <property type="protein sequence ID" value="MDY0743896.1"/>
    <property type="molecule type" value="Genomic_DNA"/>
</dbReference>
<feature type="region of interest" description="Disordered" evidence="1">
    <location>
        <begin position="210"/>
        <end position="235"/>
    </location>
</feature>
<feature type="domain" description="TIR" evidence="2">
    <location>
        <begin position="4"/>
        <end position="131"/>
    </location>
</feature>
<dbReference type="Pfam" id="PF13676">
    <property type="entry name" value="TIR_2"/>
    <property type="match status" value="1"/>
</dbReference>
<dbReference type="RefSeq" id="WP_320421810.1">
    <property type="nucleotide sequence ID" value="NZ_JAXCLA010000002.1"/>
</dbReference>
<dbReference type="Gene3D" id="3.40.50.10140">
    <property type="entry name" value="Toll/interleukin-1 receptor homology (TIR) domain"/>
    <property type="match status" value="1"/>
</dbReference>
<feature type="region of interest" description="Disordered" evidence="1">
    <location>
        <begin position="266"/>
        <end position="287"/>
    </location>
</feature>
<proteinExistence type="predicted"/>
<sequence length="327" mass="35219">MQNIFISYRRDDTEGQAGRLFEALRSEFGAEHVFMDVATIEPGVDFRRAIERNTADCGVLLALIGRGWLTLTDEQGRRRIDDPDDFVRLETAAALKRDIPVVPVLVHGAQMPRADQLPADLHDLAYRNAVELSHARWDSDVQLLITALRRVLERTPGGEPSPRRRWLPLGAVGALAAATLAGIHFWPAAKPSVVPPVVLSASTPLTLPATGAGPASAPASTPTPAPAPAPTQPTAHGSGICVNGYVWREARPGDIVCVTPKRRSITVNENQQADSRRRPKGGASGPDTCVVGFVWREAFDGDHVCVKPASREAAAEDNREGPSRVVP</sequence>
<evidence type="ECO:0000256" key="1">
    <source>
        <dbReference type="SAM" id="MobiDB-lite"/>
    </source>
</evidence>
<gene>
    <name evidence="3" type="ORF">SNE35_05245</name>
</gene>
<dbReference type="InterPro" id="IPR000157">
    <property type="entry name" value="TIR_dom"/>
</dbReference>
<evidence type="ECO:0000313" key="4">
    <source>
        <dbReference type="Proteomes" id="UP001285263"/>
    </source>
</evidence>
<dbReference type="InterPro" id="IPR035897">
    <property type="entry name" value="Toll_tir_struct_dom_sf"/>
</dbReference>
<protein>
    <submittedName>
        <fullName evidence="3">Toll/interleukin-1 receptor domain-containing protein</fullName>
    </submittedName>
</protein>
<dbReference type="SUPFAM" id="SSF52200">
    <property type="entry name" value="Toll/Interleukin receptor TIR domain"/>
    <property type="match status" value="1"/>
</dbReference>
<evidence type="ECO:0000313" key="3">
    <source>
        <dbReference type="EMBL" id="MDY0743896.1"/>
    </source>
</evidence>
<keyword evidence="3" id="KW-0675">Receptor</keyword>
<keyword evidence="4" id="KW-1185">Reference proteome</keyword>
<evidence type="ECO:0000259" key="2">
    <source>
        <dbReference type="Pfam" id="PF13676"/>
    </source>
</evidence>
<dbReference type="Proteomes" id="UP001285263">
    <property type="component" value="Unassembled WGS sequence"/>
</dbReference>
<accession>A0ABU5DDL0</accession>